<evidence type="ECO:0000259" key="13">
    <source>
        <dbReference type="PROSITE" id="PS51722"/>
    </source>
</evidence>
<name>A0A6G6GKG5_9FLAO</name>
<dbReference type="SUPFAM" id="SSF50465">
    <property type="entry name" value="EF-Tu/eEF-1alpha/eIF2-gamma C-terminal domain"/>
    <property type="match status" value="1"/>
</dbReference>
<evidence type="ECO:0000256" key="7">
    <source>
        <dbReference type="ARBA" id="ARBA00023134"/>
    </source>
</evidence>
<dbReference type="NCBIfam" id="TIGR00231">
    <property type="entry name" value="small_GTP"/>
    <property type="match status" value="1"/>
</dbReference>
<reference evidence="14 15" key="1">
    <citation type="submission" date="2020-02" db="EMBL/GenBank/DDBJ databases">
        <title>Complete genome sequence of Flavobacteriaceae bacterium.</title>
        <authorList>
            <person name="Kim S.-J."/>
            <person name="Kim Y.-S."/>
            <person name="Kim K.-H."/>
        </authorList>
    </citation>
    <scope>NUCLEOTIDE SEQUENCE [LARGE SCALE GENOMIC DNA]</scope>
    <source>
        <strain evidence="14 15">RR4-40</strain>
    </source>
</reference>
<dbReference type="EC" id="3.6.5.3" evidence="12"/>
<dbReference type="InterPro" id="IPR000795">
    <property type="entry name" value="T_Tr_GTP-bd_dom"/>
</dbReference>
<keyword evidence="4 12" id="KW-0251">Elongation factor</keyword>
<dbReference type="InterPro" id="IPR009000">
    <property type="entry name" value="Transl_B-barrel_sf"/>
</dbReference>
<dbReference type="KEGG" id="mgel:G5B37_05570"/>
<evidence type="ECO:0000256" key="10">
    <source>
        <dbReference type="ARBA" id="ARBA00063778"/>
    </source>
</evidence>
<dbReference type="Gene3D" id="3.40.50.300">
    <property type="entry name" value="P-loop containing nucleotide triphosphate hydrolases"/>
    <property type="match status" value="1"/>
</dbReference>
<comment type="similarity">
    <text evidence="1 12">Belongs to the TRAFAC class translation factor GTPase superfamily. Classic translation factor GTPase family. EF-Tu/EF-1A subfamily.</text>
</comment>
<feature type="domain" description="Tr-type G" evidence="13">
    <location>
        <begin position="10"/>
        <end position="204"/>
    </location>
</feature>
<dbReference type="CDD" id="cd01884">
    <property type="entry name" value="EF_Tu"/>
    <property type="match status" value="1"/>
</dbReference>
<comment type="subunit">
    <text evidence="11">(Microbial infection) Upon infection by bacteriophage Qbeta, part of the viral RNA-dependent RNA polymerase complex, the other subunits are the viral replicase catalytic subunit (AC P14647), host ribosomal protein S1 and EF-Ts.</text>
</comment>
<dbReference type="InterPro" id="IPR027417">
    <property type="entry name" value="P-loop_NTPase"/>
</dbReference>
<feature type="binding site" evidence="12">
    <location>
        <position position="26"/>
    </location>
    <ligand>
        <name>Mg(2+)</name>
        <dbReference type="ChEBI" id="CHEBI:18420"/>
    </ligand>
</feature>
<protein>
    <recommendedName>
        <fullName evidence="8 12">Elongation factor Tu</fullName>
        <shortName evidence="12">EF-Tu</shortName>
        <ecNumber evidence="12">3.6.5.3</ecNumber>
    </recommendedName>
</protein>
<evidence type="ECO:0000256" key="9">
    <source>
        <dbReference type="ARBA" id="ARBA00058140"/>
    </source>
</evidence>
<dbReference type="SUPFAM" id="SSF52540">
    <property type="entry name" value="P-loop containing nucleoside triphosphate hydrolases"/>
    <property type="match status" value="1"/>
</dbReference>
<dbReference type="InterPro" id="IPR050055">
    <property type="entry name" value="EF-Tu_GTPase"/>
</dbReference>
<keyword evidence="6 12" id="KW-0648">Protein biosynthesis</keyword>
<dbReference type="NCBIfam" id="NF009372">
    <property type="entry name" value="PRK12735.1"/>
    <property type="match status" value="1"/>
</dbReference>
<keyword evidence="7 12" id="KW-0342">GTP-binding</keyword>
<dbReference type="PANTHER" id="PTHR43721">
    <property type="entry name" value="ELONGATION FACTOR TU-RELATED"/>
    <property type="match status" value="1"/>
</dbReference>
<comment type="subunit">
    <text evidence="10">Monomer. Heterotetramer composed of two EF-Ts.EF-Tu dimer complexes.</text>
</comment>
<evidence type="ECO:0000256" key="4">
    <source>
        <dbReference type="ARBA" id="ARBA00022768"/>
    </source>
</evidence>
<evidence type="ECO:0000256" key="12">
    <source>
        <dbReference type="HAMAP-Rule" id="MF_00118"/>
    </source>
</evidence>
<dbReference type="FunFam" id="2.40.30.10:FF:000001">
    <property type="entry name" value="Elongation factor Tu"/>
    <property type="match status" value="1"/>
</dbReference>
<dbReference type="NCBIfam" id="NF000766">
    <property type="entry name" value="PRK00049.1"/>
    <property type="match status" value="1"/>
</dbReference>
<evidence type="ECO:0000256" key="11">
    <source>
        <dbReference type="ARBA" id="ARBA00064283"/>
    </source>
</evidence>
<feature type="binding site" evidence="12">
    <location>
        <begin position="136"/>
        <end position="139"/>
    </location>
    <ligand>
        <name>GTP</name>
        <dbReference type="ChEBI" id="CHEBI:37565"/>
    </ligand>
</feature>
<dbReference type="InterPro" id="IPR005225">
    <property type="entry name" value="Small_GTP-bd"/>
</dbReference>
<dbReference type="RefSeq" id="WP_164679079.1">
    <property type="nucleotide sequence ID" value="NZ_CP049057.1"/>
</dbReference>
<dbReference type="Pfam" id="PF00009">
    <property type="entry name" value="GTP_EFTU"/>
    <property type="match status" value="1"/>
</dbReference>
<dbReference type="Pfam" id="PF03144">
    <property type="entry name" value="GTP_EFTU_D2"/>
    <property type="match status" value="1"/>
</dbReference>
<evidence type="ECO:0000256" key="2">
    <source>
        <dbReference type="ARBA" id="ARBA00022490"/>
    </source>
</evidence>
<dbReference type="GO" id="GO:0003924">
    <property type="term" value="F:GTPase activity"/>
    <property type="evidence" value="ECO:0007669"/>
    <property type="project" value="UniProtKB-UniRule"/>
</dbReference>
<dbReference type="NCBIfam" id="TIGR00485">
    <property type="entry name" value="EF-Tu"/>
    <property type="match status" value="1"/>
</dbReference>
<dbReference type="Gene3D" id="2.40.30.10">
    <property type="entry name" value="Translation factors"/>
    <property type="match status" value="2"/>
</dbReference>
<evidence type="ECO:0000313" key="15">
    <source>
        <dbReference type="Proteomes" id="UP000505306"/>
    </source>
</evidence>
<dbReference type="GO" id="GO:0005525">
    <property type="term" value="F:GTP binding"/>
    <property type="evidence" value="ECO:0007669"/>
    <property type="project" value="UniProtKB-UniRule"/>
</dbReference>
<dbReference type="PROSITE" id="PS00301">
    <property type="entry name" value="G_TR_1"/>
    <property type="match status" value="1"/>
</dbReference>
<feature type="binding site" evidence="12">
    <location>
        <begin position="19"/>
        <end position="26"/>
    </location>
    <ligand>
        <name>GTP</name>
        <dbReference type="ChEBI" id="CHEBI:37565"/>
    </ligand>
</feature>
<keyword evidence="12" id="KW-0460">Magnesium</keyword>
<dbReference type="CDD" id="cd03697">
    <property type="entry name" value="EFTU_II"/>
    <property type="match status" value="1"/>
</dbReference>
<gene>
    <name evidence="12 14" type="primary">tuf</name>
    <name evidence="14" type="ORF">G5B37_05570</name>
</gene>
<dbReference type="NCBIfam" id="NF009373">
    <property type="entry name" value="PRK12736.1"/>
    <property type="match status" value="1"/>
</dbReference>
<dbReference type="GO" id="GO:0005829">
    <property type="term" value="C:cytosol"/>
    <property type="evidence" value="ECO:0007669"/>
    <property type="project" value="TreeGrafter"/>
</dbReference>
<sequence length="395" mass="43077">MAKETYDRSKPHLNVGTIGHVDHGKTTLTAAITKVLADAGYSEASAFDQIDNAPEEKERGITINSSHVEYATANRHYAHVDCPGHADYVKNMVTGAAQMDGAILVVAATDGPMPQTREHILLGRQVGIPRIVVFMNKVDMVDDEELLELVEMEIRDLLSFYEYDGDNGPVIAGSALGALNGEQKWVDTVLELMEAVDSWIEEPLREIDKPFLMPIEDVFSITGRGTVATGRIETGIANTGDPVEIIGMGAEKLTSTITGIEMFRQILDRGEAGDNAGILLRGIEKTQISRGMVITKPGSVTPHAKFKAEVYVLKKEEGGRHTPFHNNYRPQFYVRTTDVTGNISLPDGVEMVMPGDNLTIHVELIQPIAMNVGLRFAIREGGRTVGAGQVTEILD</sequence>
<dbReference type="Pfam" id="PF03143">
    <property type="entry name" value="GTP_EFTU_D3"/>
    <property type="match status" value="1"/>
</dbReference>
<dbReference type="PROSITE" id="PS51722">
    <property type="entry name" value="G_TR_2"/>
    <property type="match status" value="1"/>
</dbReference>
<dbReference type="GO" id="GO:0003746">
    <property type="term" value="F:translation elongation factor activity"/>
    <property type="evidence" value="ECO:0007669"/>
    <property type="project" value="UniProtKB-UniRule"/>
</dbReference>
<dbReference type="InterPro" id="IPR009001">
    <property type="entry name" value="Transl_elong_EF1A/Init_IF2_C"/>
</dbReference>
<proteinExistence type="inferred from homology"/>
<organism evidence="14 15">
    <name type="scientific">Rasiella rasia</name>
    <dbReference type="NCBI Taxonomy" id="2744027"/>
    <lineage>
        <taxon>Bacteria</taxon>
        <taxon>Pseudomonadati</taxon>
        <taxon>Bacteroidota</taxon>
        <taxon>Flavobacteriia</taxon>
        <taxon>Flavobacteriales</taxon>
        <taxon>Flavobacteriaceae</taxon>
        <taxon>Rasiella</taxon>
    </lineage>
</organism>
<comment type="subcellular location">
    <subcellularLocation>
        <location evidence="12">Cytoplasm</location>
    </subcellularLocation>
</comment>
<dbReference type="SUPFAM" id="SSF50447">
    <property type="entry name" value="Translation proteins"/>
    <property type="match status" value="1"/>
</dbReference>
<dbReference type="InterPro" id="IPR031157">
    <property type="entry name" value="G_TR_CS"/>
</dbReference>
<keyword evidence="15" id="KW-1185">Reference proteome</keyword>
<evidence type="ECO:0000256" key="8">
    <source>
        <dbReference type="ARBA" id="ARBA00029554"/>
    </source>
</evidence>
<dbReference type="EMBL" id="CP049057">
    <property type="protein sequence ID" value="QIE59049.1"/>
    <property type="molecule type" value="Genomic_DNA"/>
</dbReference>
<comment type="catalytic activity">
    <reaction evidence="12">
        <text>GTP + H2O = GDP + phosphate + H(+)</text>
        <dbReference type="Rhea" id="RHEA:19669"/>
        <dbReference type="ChEBI" id="CHEBI:15377"/>
        <dbReference type="ChEBI" id="CHEBI:15378"/>
        <dbReference type="ChEBI" id="CHEBI:37565"/>
        <dbReference type="ChEBI" id="CHEBI:43474"/>
        <dbReference type="ChEBI" id="CHEBI:58189"/>
        <dbReference type="EC" id="3.6.5.3"/>
    </reaction>
</comment>
<dbReference type="InterPro" id="IPR004541">
    <property type="entry name" value="Transl_elong_EFTu/EF1A_bac/org"/>
</dbReference>
<comment type="function">
    <text evidence="9">May play an important regulatory role in cell growth and in the bacterial response to nutrient deprivation.</text>
</comment>
<evidence type="ECO:0000256" key="6">
    <source>
        <dbReference type="ARBA" id="ARBA00022917"/>
    </source>
</evidence>
<keyword evidence="2 12" id="KW-0963">Cytoplasm</keyword>
<evidence type="ECO:0000256" key="3">
    <source>
        <dbReference type="ARBA" id="ARBA00022741"/>
    </source>
</evidence>
<dbReference type="InterPro" id="IPR041709">
    <property type="entry name" value="EF-Tu_GTP-bd"/>
</dbReference>
<dbReference type="CDD" id="cd03707">
    <property type="entry name" value="EFTU_III"/>
    <property type="match status" value="1"/>
</dbReference>
<feature type="binding site" evidence="12">
    <location>
        <begin position="81"/>
        <end position="85"/>
    </location>
    <ligand>
        <name>GTP</name>
        <dbReference type="ChEBI" id="CHEBI:37565"/>
    </ligand>
</feature>
<dbReference type="HAMAP" id="MF_00118_B">
    <property type="entry name" value="EF_Tu_B"/>
    <property type="match status" value="1"/>
</dbReference>
<dbReference type="InterPro" id="IPR004161">
    <property type="entry name" value="EFTu-like_2"/>
</dbReference>
<accession>A0A6G6GKG5</accession>
<dbReference type="InterPro" id="IPR004160">
    <property type="entry name" value="Transl_elong_EFTu/EF1A_C"/>
</dbReference>
<dbReference type="PANTHER" id="PTHR43721:SF22">
    <property type="entry name" value="ELONGATION FACTOR TU, MITOCHONDRIAL"/>
    <property type="match status" value="1"/>
</dbReference>
<dbReference type="GO" id="GO:0000287">
    <property type="term" value="F:magnesium ion binding"/>
    <property type="evidence" value="ECO:0007669"/>
    <property type="project" value="UniProtKB-UniRule"/>
</dbReference>
<evidence type="ECO:0000256" key="5">
    <source>
        <dbReference type="ARBA" id="ARBA00022801"/>
    </source>
</evidence>
<dbReference type="PRINTS" id="PR00315">
    <property type="entry name" value="ELONGATNFCT"/>
</dbReference>
<keyword evidence="3 12" id="KW-0547">Nucleotide-binding</keyword>
<evidence type="ECO:0000313" key="14">
    <source>
        <dbReference type="EMBL" id="QIE59049.1"/>
    </source>
</evidence>
<keyword evidence="12" id="KW-0479">Metal-binding</keyword>
<dbReference type="InterPro" id="IPR033720">
    <property type="entry name" value="EFTU_2"/>
</dbReference>
<evidence type="ECO:0000256" key="1">
    <source>
        <dbReference type="ARBA" id="ARBA00007249"/>
    </source>
</evidence>
<dbReference type="AlphaFoldDB" id="A0A6G6GKG5"/>
<comment type="function">
    <text evidence="12">GTP hydrolase that promotes the GTP-dependent binding of aminoacyl-tRNA to the A-site of ribosomes during protein biosynthesis.</text>
</comment>
<dbReference type="Proteomes" id="UP000505306">
    <property type="component" value="Chromosome"/>
</dbReference>
<keyword evidence="5 12" id="KW-0378">Hydrolase</keyword>
<dbReference type="FunFam" id="3.40.50.300:FF:000003">
    <property type="entry name" value="Elongation factor Tu"/>
    <property type="match status" value="1"/>
</dbReference>